<sequence>MTLAPELSCRKSHEFEPRLRRTWYRGTQTATTNKSYIHPTSTSTYAYPASTNHEQIFGPGRNHGRRTITFSAVFSACAPAGPKPPPSASSPSSASPSHRQTSRAPSASASHSRCAAPRDRASRTRTTNSRSRSDSATTRLAPAGVPRDATEELLDARRRVGARYTIAAIASEEAEPDTKTHPTISLPLKL</sequence>
<gene>
    <name evidence="2" type="ORF">EVG20_g11242</name>
</gene>
<dbReference type="Proteomes" id="UP000298327">
    <property type="component" value="Unassembled WGS sequence"/>
</dbReference>
<evidence type="ECO:0000313" key="2">
    <source>
        <dbReference type="EMBL" id="TFY50943.1"/>
    </source>
</evidence>
<reference evidence="2 3" key="1">
    <citation type="submission" date="2019-02" db="EMBL/GenBank/DDBJ databases">
        <title>Genome sequencing of the rare red list fungi Dentipellis fragilis.</title>
        <authorList>
            <person name="Buettner E."/>
            <person name="Kellner H."/>
        </authorList>
    </citation>
    <scope>NUCLEOTIDE SEQUENCE [LARGE SCALE GENOMIC DNA]</scope>
    <source>
        <strain evidence="2 3">DSM 105465</strain>
    </source>
</reference>
<keyword evidence="3" id="KW-1185">Reference proteome</keyword>
<name>A0A4Y9XNJ2_9AGAM</name>
<evidence type="ECO:0000313" key="3">
    <source>
        <dbReference type="Proteomes" id="UP000298327"/>
    </source>
</evidence>
<protein>
    <submittedName>
        <fullName evidence="2">Uncharacterized protein</fullName>
    </submittedName>
</protein>
<proteinExistence type="predicted"/>
<feature type="compositionally biased region" description="Low complexity" evidence="1">
    <location>
        <begin position="124"/>
        <end position="139"/>
    </location>
</feature>
<organism evidence="2 3">
    <name type="scientific">Dentipellis fragilis</name>
    <dbReference type="NCBI Taxonomy" id="205917"/>
    <lineage>
        <taxon>Eukaryota</taxon>
        <taxon>Fungi</taxon>
        <taxon>Dikarya</taxon>
        <taxon>Basidiomycota</taxon>
        <taxon>Agaricomycotina</taxon>
        <taxon>Agaricomycetes</taxon>
        <taxon>Russulales</taxon>
        <taxon>Hericiaceae</taxon>
        <taxon>Dentipellis</taxon>
    </lineage>
</organism>
<feature type="compositionally biased region" description="Low complexity" evidence="1">
    <location>
        <begin position="89"/>
        <end position="115"/>
    </location>
</feature>
<dbReference type="AlphaFoldDB" id="A0A4Y9XNJ2"/>
<feature type="non-terminal residue" evidence="2">
    <location>
        <position position="190"/>
    </location>
</feature>
<feature type="region of interest" description="Disordered" evidence="1">
    <location>
        <begin position="79"/>
        <end position="151"/>
    </location>
</feature>
<comment type="caution">
    <text evidence="2">The sequence shown here is derived from an EMBL/GenBank/DDBJ whole genome shotgun (WGS) entry which is preliminary data.</text>
</comment>
<dbReference type="EMBL" id="SEOQ01001654">
    <property type="protein sequence ID" value="TFY50943.1"/>
    <property type="molecule type" value="Genomic_DNA"/>
</dbReference>
<evidence type="ECO:0000256" key="1">
    <source>
        <dbReference type="SAM" id="MobiDB-lite"/>
    </source>
</evidence>
<accession>A0A4Y9XNJ2</accession>